<gene>
    <name evidence="2" type="ORF">EUGRSUZ_F03476</name>
</gene>
<feature type="region of interest" description="Disordered" evidence="1">
    <location>
        <begin position="54"/>
        <end position="82"/>
    </location>
</feature>
<protein>
    <submittedName>
        <fullName evidence="2">Uncharacterized protein</fullName>
    </submittedName>
</protein>
<accession>A0A059BVQ7</accession>
<reference evidence="2" key="1">
    <citation type="submission" date="2013-07" db="EMBL/GenBank/DDBJ databases">
        <title>The genome of Eucalyptus grandis.</title>
        <authorList>
            <person name="Schmutz J."/>
            <person name="Hayes R."/>
            <person name="Myburg A."/>
            <person name="Tuskan G."/>
            <person name="Grattapaglia D."/>
            <person name="Rokhsar D.S."/>
        </authorList>
    </citation>
    <scope>NUCLEOTIDE SEQUENCE</scope>
    <source>
        <tissue evidence="2">Leaf extractions</tissue>
    </source>
</reference>
<evidence type="ECO:0000313" key="2">
    <source>
        <dbReference type="EMBL" id="KCW70197.1"/>
    </source>
</evidence>
<dbReference type="EMBL" id="KK198758">
    <property type="protein sequence ID" value="KCW70197.1"/>
    <property type="molecule type" value="Genomic_DNA"/>
</dbReference>
<name>A0A059BVQ7_EUCGR</name>
<sequence>MVGHEALLGSHNLISSSPGPWLCSLTSSAVSPRRPSLEGMCAMEMSVSWRMGRARRARRGKASGSPCPLPAFRREGAETRSC</sequence>
<organism evidence="2">
    <name type="scientific">Eucalyptus grandis</name>
    <name type="common">Flooded gum</name>
    <dbReference type="NCBI Taxonomy" id="71139"/>
    <lineage>
        <taxon>Eukaryota</taxon>
        <taxon>Viridiplantae</taxon>
        <taxon>Streptophyta</taxon>
        <taxon>Embryophyta</taxon>
        <taxon>Tracheophyta</taxon>
        <taxon>Spermatophyta</taxon>
        <taxon>Magnoliopsida</taxon>
        <taxon>eudicotyledons</taxon>
        <taxon>Gunneridae</taxon>
        <taxon>Pentapetalae</taxon>
        <taxon>rosids</taxon>
        <taxon>malvids</taxon>
        <taxon>Myrtales</taxon>
        <taxon>Myrtaceae</taxon>
        <taxon>Myrtoideae</taxon>
        <taxon>Eucalypteae</taxon>
        <taxon>Eucalyptus</taxon>
    </lineage>
</organism>
<proteinExistence type="predicted"/>
<evidence type="ECO:0000256" key="1">
    <source>
        <dbReference type="SAM" id="MobiDB-lite"/>
    </source>
</evidence>
<dbReference type="AlphaFoldDB" id="A0A059BVQ7"/>
<feature type="compositionally biased region" description="Basic and acidic residues" evidence="1">
    <location>
        <begin position="72"/>
        <end position="82"/>
    </location>
</feature>
<dbReference type="Gramene" id="KCW70197">
    <property type="protein sequence ID" value="KCW70197"/>
    <property type="gene ID" value="EUGRSUZ_F03476"/>
</dbReference>
<dbReference type="InParanoid" id="A0A059BVQ7"/>